<accession>A0ABS9J2W9</accession>
<dbReference type="Gene3D" id="2.40.128.110">
    <property type="entry name" value="Lipid/polyisoprenoid-binding, YceI-like"/>
    <property type="match status" value="1"/>
</dbReference>
<reference evidence="2 3" key="1">
    <citation type="submission" date="2021-01" db="EMBL/GenBank/DDBJ databases">
        <title>Genome sequencing of Joostella atrarenae M1-2 (= KCTC 23194).</title>
        <authorList>
            <person name="Zakaria M.R."/>
            <person name="Lam M.Q."/>
            <person name="Chong C.S."/>
        </authorList>
    </citation>
    <scope>NUCLEOTIDE SEQUENCE [LARGE SCALE GENOMIC DNA]</scope>
    <source>
        <strain evidence="2 3">M1-2</strain>
    </source>
</reference>
<keyword evidence="3" id="KW-1185">Reference proteome</keyword>
<dbReference type="InterPro" id="IPR036761">
    <property type="entry name" value="TTHA0802/YceI-like_sf"/>
</dbReference>
<evidence type="ECO:0000259" key="1">
    <source>
        <dbReference type="Pfam" id="PF04264"/>
    </source>
</evidence>
<sequence length="199" mass="22116">MKKIGITFIALAMVMAVSCKKKESKTEVKENVEAVAKEPLKLRNSLQFTAFKTPEKVGVKGTFTEINLTNIQEDENAIKDILTGANFEINTSSISTKDAGRDIKLKEFFFDNLASQKITGTFKSFNGNEAIVTIKMNDVEKDIPFELNATENDVLLSGSIDMIEDFSANEAFKAIHEACKVLHQDKTWTDVNIDVTIAK</sequence>
<feature type="domain" description="Lipid/polyisoprenoid-binding YceI-like" evidence="1">
    <location>
        <begin position="56"/>
        <end position="162"/>
    </location>
</feature>
<protein>
    <submittedName>
        <fullName evidence="2">YceI family protein</fullName>
    </submittedName>
</protein>
<dbReference type="Pfam" id="PF04264">
    <property type="entry name" value="YceI"/>
    <property type="match status" value="1"/>
</dbReference>
<name>A0ABS9J2W9_9FLAO</name>
<dbReference type="InterPro" id="IPR007372">
    <property type="entry name" value="Lipid/polyisoprenoid-bd_YceI"/>
</dbReference>
<evidence type="ECO:0000313" key="3">
    <source>
        <dbReference type="Proteomes" id="UP000829517"/>
    </source>
</evidence>
<organism evidence="2 3">
    <name type="scientific">Joostella atrarenae</name>
    <dbReference type="NCBI Taxonomy" id="679257"/>
    <lineage>
        <taxon>Bacteria</taxon>
        <taxon>Pseudomonadati</taxon>
        <taxon>Bacteroidota</taxon>
        <taxon>Flavobacteriia</taxon>
        <taxon>Flavobacteriales</taxon>
        <taxon>Flavobacteriaceae</taxon>
        <taxon>Joostella</taxon>
    </lineage>
</organism>
<dbReference type="EMBL" id="JAETXX010000004">
    <property type="protein sequence ID" value="MCF8714771.1"/>
    <property type="molecule type" value="Genomic_DNA"/>
</dbReference>
<dbReference type="RefSeq" id="WP_236958736.1">
    <property type="nucleotide sequence ID" value="NZ_JAETXX010000004.1"/>
</dbReference>
<dbReference type="PROSITE" id="PS51257">
    <property type="entry name" value="PROKAR_LIPOPROTEIN"/>
    <property type="match status" value="1"/>
</dbReference>
<gene>
    <name evidence="2" type="ORF">JM658_08005</name>
</gene>
<comment type="caution">
    <text evidence="2">The sequence shown here is derived from an EMBL/GenBank/DDBJ whole genome shotgun (WGS) entry which is preliminary data.</text>
</comment>
<evidence type="ECO:0000313" key="2">
    <source>
        <dbReference type="EMBL" id="MCF8714771.1"/>
    </source>
</evidence>
<proteinExistence type="predicted"/>
<dbReference type="Proteomes" id="UP000829517">
    <property type="component" value="Unassembled WGS sequence"/>
</dbReference>